<dbReference type="PROSITE" id="PS51257">
    <property type="entry name" value="PROKAR_LIPOPROTEIN"/>
    <property type="match status" value="1"/>
</dbReference>
<protein>
    <submittedName>
        <fullName evidence="3">Uncharacterized protein</fullName>
    </submittedName>
</protein>
<keyword evidence="2" id="KW-0812">Transmembrane</keyword>
<dbReference type="AlphaFoldDB" id="A0A553NVU1"/>
<accession>A0A553NVU1</accession>
<reference evidence="3 4" key="1">
    <citation type="journal article" date="2018" name="Nat. Ecol. Evol.">
        <title>Genomic signatures of mitonuclear coevolution across populations of Tigriopus californicus.</title>
        <authorList>
            <person name="Barreto F.S."/>
            <person name="Watson E.T."/>
            <person name="Lima T.G."/>
            <person name="Willett C.S."/>
            <person name="Edmands S."/>
            <person name="Li W."/>
            <person name="Burton R.S."/>
        </authorList>
    </citation>
    <scope>NUCLEOTIDE SEQUENCE [LARGE SCALE GENOMIC DNA]</scope>
    <source>
        <strain evidence="3 4">San Diego</strain>
    </source>
</reference>
<evidence type="ECO:0000256" key="1">
    <source>
        <dbReference type="SAM" id="MobiDB-lite"/>
    </source>
</evidence>
<feature type="compositionally biased region" description="Low complexity" evidence="1">
    <location>
        <begin position="53"/>
        <end position="62"/>
    </location>
</feature>
<evidence type="ECO:0000256" key="2">
    <source>
        <dbReference type="SAM" id="Phobius"/>
    </source>
</evidence>
<proteinExistence type="predicted"/>
<feature type="region of interest" description="Disordered" evidence="1">
    <location>
        <begin position="49"/>
        <end position="76"/>
    </location>
</feature>
<feature type="transmembrane region" description="Helical" evidence="2">
    <location>
        <begin position="21"/>
        <end position="43"/>
    </location>
</feature>
<feature type="compositionally biased region" description="Polar residues" evidence="1">
    <location>
        <begin position="63"/>
        <end position="73"/>
    </location>
</feature>
<evidence type="ECO:0000313" key="4">
    <source>
        <dbReference type="Proteomes" id="UP000318571"/>
    </source>
</evidence>
<keyword evidence="2" id="KW-0472">Membrane</keyword>
<keyword evidence="4" id="KW-1185">Reference proteome</keyword>
<gene>
    <name evidence="3" type="ORF">TCAL_15155</name>
</gene>
<organism evidence="3 4">
    <name type="scientific">Tigriopus californicus</name>
    <name type="common">Marine copepod</name>
    <dbReference type="NCBI Taxonomy" id="6832"/>
    <lineage>
        <taxon>Eukaryota</taxon>
        <taxon>Metazoa</taxon>
        <taxon>Ecdysozoa</taxon>
        <taxon>Arthropoda</taxon>
        <taxon>Crustacea</taxon>
        <taxon>Multicrustacea</taxon>
        <taxon>Hexanauplia</taxon>
        <taxon>Copepoda</taxon>
        <taxon>Harpacticoida</taxon>
        <taxon>Harpacticidae</taxon>
        <taxon>Tigriopus</taxon>
    </lineage>
</organism>
<feature type="non-terminal residue" evidence="3">
    <location>
        <position position="214"/>
    </location>
</feature>
<name>A0A553NVU1_TIGCA</name>
<evidence type="ECO:0000313" key="3">
    <source>
        <dbReference type="EMBL" id="TRY69546.1"/>
    </source>
</evidence>
<dbReference type="EMBL" id="VCGU01000010">
    <property type="protein sequence ID" value="TRY69546.1"/>
    <property type="molecule type" value="Genomic_DNA"/>
</dbReference>
<dbReference type="Proteomes" id="UP000318571">
    <property type="component" value="Chromosome 1"/>
</dbReference>
<comment type="caution">
    <text evidence="3">The sequence shown here is derived from an EMBL/GenBank/DDBJ whole genome shotgun (WGS) entry which is preliminary data.</text>
</comment>
<keyword evidence="2" id="KW-1133">Transmembrane helix</keyword>
<feature type="compositionally biased region" description="Polar residues" evidence="1">
    <location>
        <begin position="90"/>
        <end position="117"/>
    </location>
</feature>
<feature type="region of interest" description="Disordered" evidence="1">
    <location>
        <begin position="90"/>
        <end position="135"/>
    </location>
</feature>
<sequence length="214" mass="22800">MRINKAFLPEKVCSSRKAPGILAALAISCLLVSALFVVCVVALPDGQDPRTASTSTLGSSSGFEQNSASFTDRTNVHKIAPRNINEVYGNSNVNNPFGSSSTYTRTPQGSTYSSGSKQPDIPVPPSHSIHPTSSARQNVDIKILPLPIPIGLPTPVYFRPSGYGHNNYGYGNGYTHQYESHANFDSNPYGHGLFSGFGNDILGASLKKVALGQK</sequence>